<dbReference type="PANTHER" id="PTHR35037:SF3">
    <property type="entry name" value="C-TERMINAL REGION OF AIDA-LIKE PROTEIN"/>
    <property type="match status" value="1"/>
</dbReference>
<feature type="chain" id="PRO_5015905634" evidence="3">
    <location>
        <begin position="27"/>
        <end position="793"/>
    </location>
</feature>
<dbReference type="InterPro" id="IPR036709">
    <property type="entry name" value="Autotransporte_beta_dom_sf"/>
</dbReference>
<feature type="region of interest" description="Disordered" evidence="2">
    <location>
        <begin position="466"/>
        <end position="495"/>
    </location>
</feature>
<reference evidence="5 6" key="1">
    <citation type="submission" date="2018-06" db="EMBL/GenBank/DDBJ databases">
        <authorList>
            <consortium name="Pathogen Informatics"/>
            <person name="Doyle S."/>
        </authorList>
    </citation>
    <scope>NUCLEOTIDE SEQUENCE [LARGE SCALE GENOMIC DNA]</scope>
    <source>
        <strain evidence="5 6">NCTC12151</strain>
    </source>
</reference>
<evidence type="ECO:0000256" key="2">
    <source>
        <dbReference type="SAM" id="MobiDB-lite"/>
    </source>
</evidence>
<organism evidence="5 6">
    <name type="scientific">Leminorella richardii</name>
    <dbReference type="NCBI Taxonomy" id="158841"/>
    <lineage>
        <taxon>Bacteria</taxon>
        <taxon>Pseudomonadati</taxon>
        <taxon>Pseudomonadota</taxon>
        <taxon>Gammaproteobacteria</taxon>
        <taxon>Enterobacterales</taxon>
        <taxon>Budviciaceae</taxon>
        <taxon>Leminorella</taxon>
    </lineage>
</organism>
<dbReference type="RefSeq" id="WP_145960367.1">
    <property type="nucleotide sequence ID" value="NZ_LR698987.1"/>
</dbReference>
<dbReference type="Gene3D" id="2.160.20.20">
    <property type="match status" value="1"/>
</dbReference>
<dbReference type="InterPro" id="IPR006315">
    <property type="entry name" value="OM_autotransptr_brl_dom"/>
</dbReference>
<dbReference type="InterPro" id="IPR051551">
    <property type="entry name" value="Autotransporter_adhesion"/>
</dbReference>
<feature type="signal peptide" evidence="3">
    <location>
        <begin position="1"/>
        <end position="26"/>
    </location>
</feature>
<evidence type="ECO:0000313" key="5">
    <source>
        <dbReference type="EMBL" id="SQI42180.1"/>
    </source>
</evidence>
<dbReference type="InterPro" id="IPR005546">
    <property type="entry name" value="Autotransporte_beta"/>
</dbReference>
<dbReference type="PRINTS" id="PR01484">
    <property type="entry name" value="PRTACTNFAMLY"/>
</dbReference>
<sequence length="793" mass="82942">MKNYTLSNRFLLLASLGLAASFSANALTTLGDADFPSAGKNSSADALNIVANSPVINITSGAGLDSTTNHIDINAASTLTIKSTATGNYNSSTGIRVGAGGLTSNSDINLDIKDGRGIYIINSGLAQFNKKVDIRNTSTSANSFIGIMAYTTSSNGGSATFADEVSITSTGNDSYGIVAQIGNNPAELGADLTFNGKVTVDMQGTASTGVNIQQLSGANPSAGSFILFNNGLDVATSNGTAVSAEQEGGIITINGDSSIVSRNTSGGAYNAIEAVMGTVKVDGKSTIEGNIEAINTGVVDLNLHAGSNVTSMMDNYSVNVTSLPAGYTPGKINVAMQTGAVWNMSNDSYVDVLNGSGTVKYQTTAAPYGTLSVQDLSGSTTFVMRTDIVGDGAGNNQGDLLRVTGTSAGNHILNVLNNGSAQTNGTEVLTVVETSDGAAQFAMTSKVELGGYLYDVRQNGNDWELYGAPKPVTPPNPGNPDPGTPNPGPEITTTADAGANFLNIGYLMNYAENQTLLQRMGDLRQNGERGDMWLRGFAGKFDSFSSGKLSSFDMSYSGMQIGADKRISADMPLFIGAFLGQTHASPDYRSGDGTAKSSNAGIYGTYMADSGFYLDAVAKYSRVKNSFNVKDSQNATVDGSGSSSGLSFSLESGQKFSFGTAGQGFYLEPQAQFTYGHQDSTSLTASNGLKVDLDSYRSMTGRASALFGYEMSAGDNKVNVYLKTGMVREFDGDVDYRLNGSKEKHTFKGNWWNNGVGVSAQLSKQHVLYLDLDSSTGSKFDQRQVNGGYRFSF</sequence>
<dbReference type="PROSITE" id="PS51208">
    <property type="entry name" value="AUTOTRANSPORTER"/>
    <property type="match status" value="1"/>
</dbReference>
<keyword evidence="6" id="KW-1185">Reference proteome</keyword>
<evidence type="ECO:0000313" key="6">
    <source>
        <dbReference type="Proteomes" id="UP000249005"/>
    </source>
</evidence>
<keyword evidence="1 3" id="KW-0732">Signal</keyword>
<name>A0A2X4VA42_9GAMM</name>
<dbReference type="Pfam" id="PF03212">
    <property type="entry name" value="Pertactin"/>
    <property type="match status" value="1"/>
</dbReference>
<evidence type="ECO:0000256" key="3">
    <source>
        <dbReference type="SAM" id="SignalP"/>
    </source>
</evidence>
<dbReference type="SUPFAM" id="SSF51126">
    <property type="entry name" value="Pectin lyase-like"/>
    <property type="match status" value="1"/>
</dbReference>
<dbReference type="AlphaFoldDB" id="A0A2X4VA42"/>
<dbReference type="NCBIfam" id="TIGR01414">
    <property type="entry name" value="autotrans_barl"/>
    <property type="match status" value="1"/>
</dbReference>
<dbReference type="InterPro" id="IPR012332">
    <property type="entry name" value="Autotransporter_pectin_lyase_C"/>
</dbReference>
<dbReference type="InterPro" id="IPR003991">
    <property type="entry name" value="Pertactin_virulence_factor"/>
</dbReference>
<dbReference type="SUPFAM" id="SSF103515">
    <property type="entry name" value="Autotransporter"/>
    <property type="match status" value="1"/>
</dbReference>
<evidence type="ECO:0000256" key="1">
    <source>
        <dbReference type="ARBA" id="ARBA00022729"/>
    </source>
</evidence>
<dbReference type="SMART" id="SM00869">
    <property type="entry name" value="Autotransporter"/>
    <property type="match status" value="1"/>
</dbReference>
<protein>
    <submittedName>
        <fullName evidence="5">P.93</fullName>
    </submittedName>
</protein>
<dbReference type="InterPro" id="IPR011050">
    <property type="entry name" value="Pectin_lyase_fold/virulence"/>
</dbReference>
<gene>
    <name evidence="5" type="primary">prn_3</name>
    <name evidence="5" type="ORF">NCTC12151_02495</name>
</gene>
<dbReference type="Gene3D" id="2.40.128.130">
    <property type="entry name" value="Autotransporter beta-domain"/>
    <property type="match status" value="1"/>
</dbReference>
<dbReference type="KEGG" id="lri:NCTC12151_02495"/>
<dbReference type="OrthoDB" id="7052171at2"/>
<proteinExistence type="predicted"/>
<dbReference type="PANTHER" id="PTHR35037">
    <property type="entry name" value="C-TERMINAL REGION OF AIDA-LIKE PROTEIN"/>
    <property type="match status" value="1"/>
</dbReference>
<dbReference type="InterPro" id="IPR004899">
    <property type="entry name" value="Pertactin_central"/>
</dbReference>
<feature type="domain" description="Autotransporter" evidence="4">
    <location>
        <begin position="525"/>
        <end position="793"/>
    </location>
</feature>
<evidence type="ECO:0000259" key="4">
    <source>
        <dbReference type="PROSITE" id="PS51208"/>
    </source>
</evidence>
<dbReference type="Pfam" id="PF03797">
    <property type="entry name" value="Autotransporter"/>
    <property type="match status" value="1"/>
</dbReference>
<dbReference type="GO" id="GO:0019867">
    <property type="term" value="C:outer membrane"/>
    <property type="evidence" value="ECO:0007669"/>
    <property type="project" value="InterPro"/>
</dbReference>
<accession>A0A2X4VA42</accession>
<feature type="compositionally biased region" description="Pro residues" evidence="2">
    <location>
        <begin position="471"/>
        <end position="488"/>
    </location>
</feature>
<dbReference type="EMBL" id="LS483470">
    <property type="protein sequence ID" value="SQI42180.1"/>
    <property type="molecule type" value="Genomic_DNA"/>
</dbReference>
<dbReference type="Proteomes" id="UP000249005">
    <property type="component" value="Chromosome 1"/>
</dbReference>